<protein>
    <submittedName>
        <fullName evidence="5">Glycoside hydrolase</fullName>
    </submittedName>
</protein>
<keyword evidence="2" id="KW-0119">Carbohydrate metabolism</keyword>
<keyword evidence="2" id="KW-0326">Glycosidase</keyword>
<feature type="region of interest" description="Disordered" evidence="3">
    <location>
        <begin position="33"/>
        <end position="71"/>
    </location>
</feature>
<sequence>MGETRRLVAAVLAVLALALAGCATAGDDLPPLPVTAPVGQDTPAPAAPDTPAPAAVPNDDGPAGLLAPLPAIGSRNGPRICGKTQSTPVAGGRYEVQNNAWGDDTPQCTTAFDTGFVVQANHNKDSGPAAYPSIVYGCNYGTCTRGSPFPRPVADMGDVRSSWAVTVPRRGDYNVAYDVWLDPTPRREGANTGAELMIWLDRTDRVQPIGAERGSVRIGDASWTIWTGENQGTPVISYVRDQPTAQVLDLPITEFVGDATRRGVVQPSWFLTNIQAGFEPWIGGEGLSTDAFALTRNGV</sequence>
<comment type="similarity">
    <text evidence="1 2">Belongs to the glycosyl hydrolase 12 (cellulase H) family.</text>
</comment>
<dbReference type="InterPro" id="IPR013319">
    <property type="entry name" value="GH11/12"/>
</dbReference>
<dbReference type="PANTHER" id="PTHR34002:SF9">
    <property type="entry name" value="XYLOGLUCAN-SPECIFIC ENDO-BETA-1,4-GLUCANASE A"/>
    <property type="match status" value="1"/>
</dbReference>
<evidence type="ECO:0000256" key="4">
    <source>
        <dbReference type="SAM" id="SignalP"/>
    </source>
</evidence>
<dbReference type="InterPro" id="IPR013320">
    <property type="entry name" value="ConA-like_dom_sf"/>
</dbReference>
<evidence type="ECO:0000256" key="3">
    <source>
        <dbReference type="SAM" id="MobiDB-lite"/>
    </source>
</evidence>
<name>A0ABP9C7N7_9PSEU</name>
<feature type="signal peptide" evidence="4">
    <location>
        <begin position="1"/>
        <end position="25"/>
    </location>
</feature>
<feature type="chain" id="PRO_5045355734" evidence="4">
    <location>
        <begin position="26"/>
        <end position="299"/>
    </location>
</feature>
<dbReference type="GO" id="GO:0016787">
    <property type="term" value="F:hydrolase activity"/>
    <property type="evidence" value="ECO:0007669"/>
    <property type="project" value="UniProtKB-KW"/>
</dbReference>
<dbReference type="RefSeq" id="WP_345421244.1">
    <property type="nucleotide sequence ID" value="NZ_BAABHO010000047.1"/>
</dbReference>
<keyword evidence="2 5" id="KW-0378">Hydrolase</keyword>
<dbReference type="InterPro" id="IPR002594">
    <property type="entry name" value="GH12"/>
</dbReference>
<evidence type="ECO:0000313" key="6">
    <source>
        <dbReference type="Proteomes" id="UP001500928"/>
    </source>
</evidence>
<dbReference type="Pfam" id="PF01670">
    <property type="entry name" value="Glyco_hydro_12"/>
    <property type="match status" value="1"/>
</dbReference>
<dbReference type="EMBL" id="BAABHO010000047">
    <property type="protein sequence ID" value="GAA4804252.1"/>
    <property type="molecule type" value="Genomic_DNA"/>
</dbReference>
<dbReference type="Gene3D" id="2.60.120.180">
    <property type="match status" value="1"/>
</dbReference>
<keyword evidence="4" id="KW-0732">Signal</keyword>
<evidence type="ECO:0000256" key="1">
    <source>
        <dbReference type="ARBA" id="ARBA00005519"/>
    </source>
</evidence>
<proteinExistence type="inferred from homology"/>
<organism evidence="5 6">
    <name type="scientific">Actinomycetospora chlora</name>
    <dbReference type="NCBI Taxonomy" id="663608"/>
    <lineage>
        <taxon>Bacteria</taxon>
        <taxon>Bacillati</taxon>
        <taxon>Actinomycetota</taxon>
        <taxon>Actinomycetes</taxon>
        <taxon>Pseudonocardiales</taxon>
        <taxon>Pseudonocardiaceae</taxon>
        <taxon>Actinomycetospora</taxon>
    </lineage>
</organism>
<dbReference type="Proteomes" id="UP001500928">
    <property type="component" value="Unassembled WGS sequence"/>
</dbReference>
<dbReference type="SUPFAM" id="SSF49899">
    <property type="entry name" value="Concanavalin A-like lectins/glucanases"/>
    <property type="match status" value="1"/>
</dbReference>
<accession>A0ABP9C7N7</accession>
<dbReference type="PROSITE" id="PS51257">
    <property type="entry name" value="PROKAR_LIPOPROTEIN"/>
    <property type="match status" value="1"/>
</dbReference>
<reference evidence="6" key="1">
    <citation type="journal article" date="2019" name="Int. J. Syst. Evol. Microbiol.">
        <title>The Global Catalogue of Microorganisms (GCM) 10K type strain sequencing project: providing services to taxonomists for standard genome sequencing and annotation.</title>
        <authorList>
            <consortium name="The Broad Institute Genomics Platform"/>
            <consortium name="The Broad Institute Genome Sequencing Center for Infectious Disease"/>
            <person name="Wu L."/>
            <person name="Ma J."/>
        </authorList>
    </citation>
    <scope>NUCLEOTIDE SEQUENCE [LARGE SCALE GENOMIC DNA]</scope>
    <source>
        <strain evidence="6">JCM 17979</strain>
    </source>
</reference>
<keyword evidence="6" id="KW-1185">Reference proteome</keyword>
<dbReference type="PANTHER" id="PTHR34002">
    <property type="entry name" value="BLR1656 PROTEIN"/>
    <property type="match status" value="1"/>
</dbReference>
<evidence type="ECO:0000313" key="5">
    <source>
        <dbReference type="EMBL" id="GAA4804252.1"/>
    </source>
</evidence>
<keyword evidence="2" id="KW-0624">Polysaccharide degradation</keyword>
<comment type="caution">
    <text evidence="5">The sequence shown here is derived from an EMBL/GenBank/DDBJ whole genome shotgun (WGS) entry which is preliminary data.</text>
</comment>
<gene>
    <name evidence="5" type="ORF">GCM10023200_46930</name>
</gene>
<evidence type="ECO:0000256" key="2">
    <source>
        <dbReference type="RuleBase" id="RU361163"/>
    </source>
</evidence>